<dbReference type="PANTHER" id="PTHR36766:SF70">
    <property type="entry name" value="DISEASE RESISTANCE PROTEIN RGA4"/>
    <property type="match status" value="1"/>
</dbReference>
<feature type="domain" description="R13L1/DRL21-like LRR repeat region" evidence="9">
    <location>
        <begin position="700"/>
        <end position="828"/>
    </location>
</feature>
<comment type="caution">
    <text evidence="10">The sequence shown here is derived from an EMBL/GenBank/DDBJ whole genome shotgun (WGS) entry which is preliminary data.</text>
</comment>
<keyword evidence="2" id="KW-0677">Repeat</keyword>
<keyword evidence="1" id="KW-0433">Leucine-rich repeat</keyword>
<evidence type="ECO:0000259" key="8">
    <source>
        <dbReference type="Pfam" id="PF23559"/>
    </source>
</evidence>
<accession>A0AAV5MLM5</accession>
<evidence type="ECO:0000256" key="3">
    <source>
        <dbReference type="ARBA" id="ARBA00022741"/>
    </source>
</evidence>
<dbReference type="Pfam" id="PF00931">
    <property type="entry name" value="NB-ARC"/>
    <property type="match status" value="1"/>
</dbReference>
<evidence type="ECO:0000259" key="6">
    <source>
        <dbReference type="Pfam" id="PF00931"/>
    </source>
</evidence>
<protein>
    <submittedName>
        <fullName evidence="10">Uncharacterized protein</fullName>
    </submittedName>
</protein>
<keyword evidence="3" id="KW-0547">Nucleotide-binding</keyword>
<evidence type="ECO:0000256" key="2">
    <source>
        <dbReference type="ARBA" id="ARBA00022737"/>
    </source>
</evidence>
<name>A0AAV5MLM5_9ROSI</name>
<dbReference type="Pfam" id="PF18052">
    <property type="entry name" value="Rx_N"/>
    <property type="match status" value="1"/>
</dbReference>
<feature type="domain" description="Disease resistance N-terminal" evidence="7">
    <location>
        <begin position="60"/>
        <end position="150"/>
    </location>
</feature>
<dbReference type="GO" id="GO:0005524">
    <property type="term" value="F:ATP binding"/>
    <property type="evidence" value="ECO:0007669"/>
    <property type="project" value="UniProtKB-KW"/>
</dbReference>
<dbReference type="Gene3D" id="3.40.50.300">
    <property type="entry name" value="P-loop containing nucleotide triphosphate hydrolases"/>
    <property type="match status" value="1"/>
</dbReference>
<evidence type="ECO:0000256" key="4">
    <source>
        <dbReference type="ARBA" id="ARBA00022821"/>
    </source>
</evidence>
<keyword evidence="4" id="KW-0611">Plant defense</keyword>
<dbReference type="Gene3D" id="1.10.8.430">
    <property type="entry name" value="Helical domain of apoptotic protease-activating factors"/>
    <property type="match status" value="1"/>
</dbReference>
<dbReference type="SUPFAM" id="SSF52058">
    <property type="entry name" value="L domain-like"/>
    <property type="match status" value="2"/>
</dbReference>
<evidence type="ECO:0000313" key="11">
    <source>
        <dbReference type="Proteomes" id="UP001054252"/>
    </source>
</evidence>
<evidence type="ECO:0000256" key="1">
    <source>
        <dbReference type="ARBA" id="ARBA00022614"/>
    </source>
</evidence>
<dbReference type="Gene3D" id="1.10.10.10">
    <property type="entry name" value="Winged helix-like DNA-binding domain superfamily/Winged helix DNA-binding domain"/>
    <property type="match status" value="1"/>
</dbReference>
<dbReference type="InterPro" id="IPR027417">
    <property type="entry name" value="P-loop_NTPase"/>
</dbReference>
<dbReference type="FunFam" id="1.10.10.10:FF:000322">
    <property type="entry name" value="Probable disease resistance protein At1g63360"/>
    <property type="match status" value="1"/>
</dbReference>
<evidence type="ECO:0000313" key="10">
    <source>
        <dbReference type="EMBL" id="GKV49914.1"/>
    </source>
</evidence>
<dbReference type="InterPro" id="IPR042197">
    <property type="entry name" value="Apaf_helical"/>
</dbReference>
<evidence type="ECO:0000259" key="7">
    <source>
        <dbReference type="Pfam" id="PF18052"/>
    </source>
</evidence>
<dbReference type="Gene3D" id="1.20.5.4130">
    <property type="match status" value="1"/>
</dbReference>
<dbReference type="SUPFAM" id="SSF52540">
    <property type="entry name" value="P-loop containing nucleoside triphosphate hydrolases"/>
    <property type="match status" value="1"/>
</dbReference>
<sequence>MSSSSEESLKQRLEELQRQLRKKQRFEEAVFSINSLLQNHFSSASPSLRKSMDDLILSPVVEATVSKVISVASGQLNLALGWKEDLQKFCSMMETLRSVLQDANEKNVSGHSDLKRWLQQLRTVADEADDILEEVAYENMRRQMVVQKSKWRKLGLQFKLAITGAESVERPAPETHSFLPSRVFGREEDVSKIVSLLVDSSNQQDLPVITIVGMPGLGKTTLARAVLENDKIGELFGENKMWVCVSENFNAKRILVEMLKSISGSSSGDGDIGSNDNVMKDIQTKLEEKNYLLILDDVWNEERLKWEELRSCLLGISKNKQSRVLVTTRLDNVASLMAVTDEHIHRPRQLTKDECWAIIKQRGFGNNSVPEELEEIGKQIAGKCNGVPLVAIIVGATLQNRRNKEEWEAITKNHMWNSFEKENGVLEIIKFSYDHLPILALKQCFVFCSIFPKDFVMEREMLIQLWMAQGFLESSEESYMAAEDIGEKYFRYLLSYSLFQEEWRDNVTRSVESCKMHDLIHDFAQSISKPETLIVEEWPGSNISHDVRHLNVIGGREMVLLPAILGDVTKKLRTLFFEHGFSSGVQVDLKRLRVLSLNDASDAKQLPKCFGNSKSLRYLDISGTEIEELPKFITKLYNLQTFRFMDCRSLKMPKGGIGDLINLRHIYFDDEERMPANLGRLTNLQTLLLFFVGTTKGRKIEELGSLRGLKGRLEICKLDLVQGKSEAEKAKLHEKAVDVLELCWSKEGSRDTLDEDVLEGLKPHSNVIILSIAGYGGRNLASWMSKCSEELMLLNNLVDLKISDCSMLYRISGISWFSSLQRLSVERCYKLTSLGDGDEAVLTSMSLKKLSIYWCNELERFLVNGLSSLEELNIAHCNVINGIGGSLSSSTCLKQLSLQECPELKFISSLDGLVSLKTIVIRDCDGLECLPTGLSSCTAMEELLIWGCSNLVSIPEELKQLRSLVELVIQNCPKLMSFPEEILDFVSLKRLELGPFSEELEEFPNLCSTSTSTPTPTSLEVLHLEGWGESLTLPCQIQCLTALRDLTIKSFNGVEEALLGKLSCLKTLAIRDCTRLRSLLGGLSSVEELVITQCPSLVSFQVELKELRSLEIVGCPKLVGFLEKSLDCCTRLKRLEIGPFSEELEEYPSLSSIHASLEELILYGWEKLTHLPQIQHLAALKELRIYNFSGMESLPDWFNNLSSLRRLYIWSCPKKLKERCTKGSGLDWHKISHIPYIKIGREIIQSQR</sequence>
<dbReference type="GO" id="GO:0043531">
    <property type="term" value="F:ADP binding"/>
    <property type="evidence" value="ECO:0007669"/>
    <property type="project" value="InterPro"/>
</dbReference>
<dbReference type="AlphaFoldDB" id="A0AAV5MLM5"/>
<feature type="domain" description="NB-ARC" evidence="6">
    <location>
        <begin position="187"/>
        <end position="367"/>
    </location>
</feature>
<dbReference type="PRINTS" id="PR00364">
    <property type="entry name" value="DISEASERSIST"/>
</dbReference>
<dbReference type="EMBL" id="BPVZ01000326">
    <property type="protein sequence ID" value="GKV49914.1"/>
    <property type="molecule type" value="Genomic_DNA"/>
</dbReference>
<keyword evidence="5" id="KW-0067">ATP-binding</keyword>
<dbReference type="InterPro" id="IPR002182">
    <property type="entry name" value="NB-ARC"/>
</dbReference>
<dbReference type="Pfam" id="PF23559">
    <property type="entry name" value="WHD_DRP"/>
    <property type="match status" value="1"/>
</dbReference>
<keyword evidence="11" id="KW-1185">Reference proteome</keyword>
<feature type="domain" description="Disease resistance protein winged helix" evidence="8">
    <location>
        <begin position="450"/>
        <end position="524"/>
    </location>
</feature>
<organism evidence="10 11">
    <name type="scientific">Rubroshorea leprosula</name>
    <dbReference type="NCBI Taxonomy" id="152421"/>
    <lineage>
        <taxon>Eukaryota</taxon>
        <taxon>Viridiplantae</taxon>
        <taxon>Streptophyta</taxon>
        <taxon>Embryophyta</taxon>
        <taxon>Tracheophyta</taxon>
        <taxon>Spermatophyta</taxon>
        <taxon>Magnoliopsida</taxon>
        <taxon>eudicotyledons</taxon>
        <taxon>Gunneridae</taxon>
        <taxon>Pentapetalae</taxon>
        <taxon>rosids</taxon>
        <taxon>malvids</taxon>
        <taxon>Malvales</taxon>
        <taxon>Dipterocarpaceae</taxon>
        <taxon>Rubroshorea</taxon>
    </lineage>
</organism>
<gene>
    <name evidence="10" type="ORF">SLEP1_g56637</name>
</gene>
<dbReference type="InterPro" id="IPR032675">
    <property type="entry name" value="LRR_dom_sf"/>
</dbReference>
<dbReference type="InterPro" id="IPR041118">
    <property type="entry name" value="Rx_N"/>
</dbReference>
<dbReference type="Gene3D" id="3.80.10.10">
    <property type="entry name" value="Ribonuclease Inhibitor"/>
    <property type="match status" value="3"/>
</dbReference>
<dbReference type="InterPro" id="IPR036388">
    <property type="entry name" value="WH-like_DNA-bd_sf"/>
</dbReference>
<reference evidence="10 11" key="1">
    <citation type="journal article" date="2021" name="Commun. Biol.">
        <title>The genome of Shorea leprosula (Dipterocarpaceae) highlights the ecological relevance of drought in aseasonal tropical rainforests.</title>
        <authorList>
            <person name="Ng K.K.S."/>
            <person name="Kobayashi M.J."/>
            <person name="Fawcett J.A."/>
            <person name="Hatakeyama M."/>
            <person name="Paape T."/>
            <person name="Ng C.H."/>
            <person name="Ang C.C."/>
            <person name="Tnah L.H."/>
            <person name="Lee C.T."/>
            <person name="Nishiyama T."/>
            <person name="Sese J."/>
            <person name="O'Brien M.J."/>
            <person name="Copetti D."/>
            <person name="Mohd Noor M.I."/>
            <person name="Ong R.C."/>
            <person name="Putra M."/>
            <person name="Sireger I.Z."/>
            <person name="Indrioko S."/>
            <person name="Kosugi Y."/>
            <person name="Izuno A."/>
            <person name="Isagi Y."/>
            <person name="Lee S.L."/>
            <person name="Shimizu K.K."/>
        </authorList>
    </citation>
    <scope>NUCLEOTIDE SEQUENCE [LARGE SCALE GENOMIC DNA]</scope>
    <source>
        <strain evidence="10">214</strain>
    </source>
</reference>
<dbReference type="Pfam" id="PF25019">
    <property type="entry name" value="LRR_R13L1-DRL21"/>
    <property type="match status" value="1"/>
</dbReference>
<dbReference type="PANTHER" id="PTHR36766">
    <property type="entry name" value="PLANT BROAD-SPECTRUM MILDEW RESISTANCE PROTEIN RPW8"/>
    <property type="match status" value="1"/>
</dbReference>
<proteinExistence type="predicted"/>
<dbReference type="GO" id="GO:0051707">
    <property type="term" value="P:response to other organism"/>
    <property type="evidence" value="ECO:0007669"/>
    <property type="project" value="UniProtKB-ARBA"/>
</dbReference>
<dbReference type="GO" id="GO:0006952">
    <property type="term" value="P:defense response"/>
    <property type="evidence" value="ECO:0007669"/>
    <property type="project" value="UniProtKB-KW"/>
</dbReference>
<dbReference type="InterPro" id="IPR056789">
    <property type="entry name" value="LRR_R13L1-DRL21"/>
</dbReference>
<evidence type="ECO:0000256" key="5">
    <source>
        <dbReference type="ARBA" id="ARBA00022840"/>
    </source>
</evidence>
<evidence type="ECO:0000259" key="9">
    <source>
        <dbReference type="Pfam" id="PF25019"/>
    </source>
</evidence>
<dbReference type="InterPro" id="IPR058922">
    <property type="entry name" value="WHD_DRP"/>
</dbReference>
<dbReference type="Proteomes" id="UP001054252">
    <property type="component" value="Unassembled WGS sequence"/>
</dbReference>